<dbReference type="PROSITE" id="PS51900">
    <property type="entry name" value="CB"/>
    <property type="match status" value="1"/>
</dbReference>
<dbReference type="InterPro" id="IPR044068">
    <property type="entry name" value="CB"/>
</dbReference>
<keyword evidence="2 4" id="KW-0238">DNA-binding</keyword>
<evidence type="ECO:0000256" key="4">
    <source>
        <dbReference type="PROSITE-ProRule" id="PRU01248"/>
    </source>
</evidence>
<reference evidence="7 8" key="1">
    <citation type="submission" date="2018-08" db="EMBL/GenBank/DDBJ databases">
        <authorList>
            <person name="Lee Y."/>
            <person name="Kakembo D."/>
        </authorList>
    </citation>
    <scope>NUCLEOTIDE SEQUENCE [LARGE SCALE GENOMIC DNA]</scope>
    <source>
        <strain evidence="7 8">JBCS1880</strain>
    </source>
</reference>
<dbReference type="InterPro" id="IPR010998">
    <property type="entry name" value="Integrase_recombinase_N"/>
</dbReference>
<keyword evidence="3" id="KW-0233">DNA recombination</keyword>
<name>A0AAI8KBZ8_9PSED</name>
<feature type="domain" description="Tyr recombinase" evidence="5">
    <location>
        <begin position="200"/>
        <end position="401"/>
    </location>
</feature>
<accession>A0AAI8KBZ8</accession>
<dbReference type="GO" id="GO:0003677">
    <property type="term" value="F:DNA binding"/>
    <property type="evidence" value="ECO:0007669"/>
    <property type="project" value="UniProtKB-UniRule"/>
</dbReference>
<protein>
    <recommendedName>
        <fullName evidence="9">Recombinase</fullName>
    </recommendedName>
</protein>
<organism evidence="7 8">
    <name type="scientific">Pseudomonas parafulva</name>
    <dbReference type="NCBI Taxonomy" id="157782"/>
    <lineage>
        <taxon>Bacteria</taxon>
        <taxon>Pseudomonadati</taxon>
        <taxon>Pseudomonadota</taxon>
        <taxon>Gammaproteobacteria</taxon>
        <taxon>Pseudomonadales</taxon>
        <taxon>Pseudomonadaceae</taxon>
        <taxon>Pseudomonas</taxon>
    </lineage>
</organism>
<evidence type="ECO:0000259" key="6">
    <source>
        <dbReference type="PROSITE" id="PS51900"/>
    </source>
</evidence>
<evidence type="ECO:0000259" key="5">
    <source>
        <dbReference type="PROSITE" id="PS51898"/>
    </source>
</evidence>
<dbReference type="PANTHER" id="PTHR34605:SF3">
    <property type="entry name" value="P CELL-TYPE AGGLUTINATION PROTEIN MAP4-LIKE-RELATED"/>
    <property type="match status" value="1"/>
</dbReference>
<dbReference type="GO" id="GO:0015074">
    <property type="term" value="P:DNA integration"/>
    <property type="evidence" value="ECO:0007669"/>
    <property type="project" value="UniProtKB-KW"/>
</dbReference>
<keyword evidence="8" id="KW-1185">Reference proteome</keyword>
<dbReference type="Pfam" id="PF00589">
    <property type="entry name" value="Phage_integrase"/>
    <property type="match status" value="1"/>
</dbReference>
<dbReference type="PROSITE" id="PS51898">
    <property type="entry name" value="TYR_RECOMBINASE"/>
    <property type="match status" value="1"/>
</dbReference>
<evidence type="ECO:0000256" key="2">
    <source>
        <dbReference type="ARBA" id="ARBA00023125"/>
    </source>
</evidence>
<evidence type="ECO:0008006" key="9">
    <source>
        <dbReference type="Google" id="ProtNLM"/>
    </source>
</evidence>
<dbReference type="InterPro" id="IPR013762">
    <property type="entry name" value="Integrase-like_cat_sf"/>
</dbReference>
<evidence type="ECO:0000313" key="7">
    <source>
        <dbReference type="EMBL" id="AXO88715.1"/>
    </source>
</evidence>
<evidence type="ECO:0000256" key="1">
    <source>
        <dbReference type="ARBA" id="ARBA00022908"/>
    </source>
</evidence>
<dbReference type="InterPro" id="IPR011010">
    <property type="entry name" value="DNA_brk_join_enz"/>
</dbReference>
<dbReference type="AlphaFoldDB" id="A0AAI8KBZ8"/>
<dbReference type="SUPFAM" id="SSF47823">
    <property type="entry name" value="lambda integrase-like, N-terminal domain"/>
    <property type="match status" value="1"/>
</dbReference>
<dbReference type="SUPFAM" id="SSF56349">
    <property type="entry name" value="DNA breaking-rejoining enzymes"/>
    <property type="match status" value="1"/>
</dbReference>
<dbReference type="CDD" id="cd00799">
    <property type="entry name" value="INT_Cre_C"/>
    <property type="match status" value="1"/>
</dbReference>
<dbReference type="Proteomes" id="UP000258127">
    <property type="component" value="Chromosome"/>
</dbReference>
<dbReference type="InterPro" id="IPR052925">
    <property type="entry name" value="Phage_Integrase-like_Recomb"/>
</dbReference>
<dbReference type="EMBL" id="CP031641">
    <property type="protein sequence ID" value="AXO88715.1"/>
    <property type="molecule type" value="Genomic_DNA"/>
</dbReference>
<gene>
    <name evidence="7" type="ORF">DZC75_12180</name>
</gene>
<dbReference type="PANTHER" id="PTHR34605">
    <property type="entry name" value="PHAGE_INTEGRASE DOMAIN-CONTAINING PROTEIN"/>
    <property type="match status" value="1"/>
</dbReference>
<evidence type="ECO:0000256" key="3">
    <source>
        <dbReference type="ARBA" id="ARBA00023172"/>
    </source>
</evidence>
<evidence type="ECO:0000313" key="8">
    <source>
        <dbReference type="Proteomes" id="UP000258127"/>
    </source>
</evidence>
<dbReference type="GO" id="GO:0006310">
    <property type="term" value="P:DNA recombination"/>
    <property type="evidence" value="ECO:0007669"/>
    <property type="project" value="UniProtKB-KW"/>
</dbReference>
<sequence>MGTHASCKPVGWRPQAPDDGGWSFLLEMGCSMPLKTQHRYQSAIGAGEYFSRQWPGCEAANGAVCRAGLWWRDHCATACPAMTDIERYVRAATRDNTRRSYQAAVEHFEVHWGGFLPATADSIARYLADHAGQHAVSTLRQRLAALSQWHQAQGFPDPTKAPLVRQVLRGIRTLHPTLPRQAAPLLLQHLQTAVDGFEDEARQAQTRHDLPTLLRARRDAALLLLGFWRGFRGDELARLRVEHIQAEPGVGITLFLPRSKGDREALGVHYRTPALKALCPVAAYLQWIEVAGIARGPVFRKLDRWGHLGETALHSNSLIGLLRRMLERAGMPATLYTGHSLRRGFATWATSNGWELKALMSYVGWKDAKSALRYIEAGQAFGELALPTAKYTPHALPDAAK</sequence>
<dbReference type="Gene3D" id="1.10.443.10">
    <property type="entry name" value="Intergrase catalytic core"/>
    <property type="match status" value="1"/>
</dbReference>
<feature type="domain" description="Core-binding (CB)" evidence="6">
    <location>
        <begin position="76"/>
        <end position="154"/>
    </location>
</feature>
<dbReference type="Gene3D" id="1.10.150.130">
    <property type="match status" value="1"/>
</dbReference>
<proteinExistence type="predicted"/>
<keyword evidence="1" id="KW-0229">DNA integration</keyword>
<dbReference type="InterPro" id="IPR002104">
    <property type="entry name" value="Integrase_catalytic"/>
</dbReference>